<evidence type="ECO:0000313" key="3">
    <source>
        <dbReference type="Proteomes" id="UP000051906"/>
    </source>
</evidence>
<gene>
    <name evidence="2" type="ORF">IV54_GL001966</name>
</gene>
<dbReference type="PATRIC" id="fig|616990.3.peg.2079"/>
<evidence type="ECO:0008006" key="4">
    <source>
        <dbReference type="Google" id="ProtNLM"/>
    </source>
</evidence>
<protein>
    <recommendedName>
        <fullName evidence="4">Surface layer protein A domain-containing protein</fullName>
    </recommendedName>
</protein>
<sequence length="179" mass="20523">MKGVFKLKKMNRIVVAAAMALTMMGGTVMPSVVASASSKTGYSRIFKATTRNHEKYRVKNTKGKTYKMTGTKKNVKLKTNHYLKNYKKNKWTRTKITQIKHKGSWMVYYYMTPITKKKHAGGWVKLTDMKPVKTYKADKYHTADFDTWYRGLKKANRTEYKNDVLSAGAIDALGDPSIF</sequence>
<dbReference type="EMBL" id="JQCA01000051">
    <property type="protein sequence ID" value="KRO03898.1"/>
    <property type="molecule type" value="Genomic_DNA"/>
</dbReference>
<feature type="chain" id="PRO_5038923048" description="Surface layer protein A domain-containing protein" evidence="1">
    <location>
        <begin position="31"/>
        <end position="179"/>
    </location>
</feature>
<feature type="signal peptide" evidence="1">
    <location>
        <begin position="1"/>
        <end position="30"/>
    </location>
</feature>
<keyword evidence="1" id="KW-0732">Signal</keyword>
<dbReference type="Proteomes" id="UP000051906">
    <property type="component" value="Unassembled WGS sequence"/>
</dbReference>
<evidence type="ECO:0000313" key="2">
    <source>
        <dbReference type="EMBL" id="KRO03898.1"/>
    </source>
</evidence>
<name>A0A0R2M069_9LACO</name>
<evidence type="ECO:0000256" key="1">
    <source>
        <dbReference type="SAM" id="SignalP"/>
    </source>
</evidence>
<keyword evidence="3" id="KW-1185">Reference proteome</keyword>
<dbReference type="AlphaFoldDB" id="A0A0R2M069"/>
<organism evidence="2 3">
    <name type="scientific">Levilactobacillus paucivorans</name>
    <dbReference type="NCBI Taxonomy" id="616990"/>
    <lineage>
        <taxon>Bacteria</taxon>
        <taxon>Bacillati</taxon>
        <taxon>Bacillota</taxon>
        <taxon>Bacilli</taxon>
        <taxon>Lactobacillales</taxon>
        <taxon>Lactobacillaceae</taxon>
        <taxon>Levilactobacillus</taxon>
    </lineage>
</organism>
<comment type="caution">
    <text evidence="2">The sequence shown here is derived from an EMBL/GenBank/DDBJ whole genome shotgun (WGS) entry which is preliminary data.</text>
</comment>
<accession>A0A0R2M069</accession>
<proteinExistence type="predicted"/>
<reference evidence="2 3" key="1">
    <citation type="journal article" date="2015" name="Genome Announc.">
        <title>Expanding the biotechnology potential of lactobacilli through comparative genomics of 213 strains and associated genera.</title>
        <authorList>
            <person name="Sun Z."/>
            <person name="Harris H.M."/>
            <person name="McCann A."/>
            <person name="Guo C."/>
            <person name="Argimon S."/>
            <person name="Zhang W."/>
            <person name="Yang X."/>
            <person name="Jeffery I.B."/>
            <person name="Cooney J.C."/>
            <person name="Kagawa T.F."/>
            <person name="Liu W."/>
            <person name="Song Y."/>
            <person name="Salvetti E."/>
            <person name="Wrobel A."/>
            <person name="Rasinkangas P."/>
            <person name="Parkhill J."/>
            <person name="Rea M.C."/>
            <person name="O'Sullivan O."/>
            <person name="Ritari J."/>
            <person name="Douillard F.P."/>
            <person name="Paul Ross R."/>
            <person name="Yang R."/>
            <person name="Briner A.E."/>
            <person name="Felis G.E."/>
            <person name="de Vos W.M."/>
            <person name="Barrangou R."/>
            <person name="Klaenhammer T.R."/>
            <person name="Caufield P.W."/>
            <person name="Cui Y."/>
            <person name="Zhang H."/>
            <person name="O'Toole P.W."/>
        </authorList>
    </citation>
    <scope>NUCLEOTIDE SEQUENCE [LARGE SCALE GENOMIC DNA]</scope>
    <source>
        <strain evidence="2 3">DSM 22467</strain>
    </source>
</reference>